<reference evidence="3" key="1">
    <citation type="submission" date="2021-03" db="EMBL/GenBank/DDBJ databases">
        <authorList>
            <person name="Tagirdzhanova G."/>
        </authorList>
    </citation>
    <scope>NUCLEOTIDE SEQUENCE</scope>
</reference>
<evidence type="ECO:0000313" key="4">
    <source>
        <dbReference type="Proteomes" id="UP000664169"/>
    </source>
</evidence>
<feature type="transmembrane region" description="Helical" evidence="1">
    <location>
        <begin position="260"/>
        <end position="285"/>
    </location>
</feature>
<comment type="caution">
    <text evidence="3">The sequence shown here is derived from an EMBL/GenBank/DDBJ whole genome shotgun (WGS) entry which is preliminary data.</text>
</comment>
<proteinExistence type="predicted"/>
<dbReference type="EMBL" id="CAJPDQ010000007">
    <property type="protein sequence ID" value="CAF9912646.1"/>
    <property type="molecule type" value="Genomic_DNA"/>
</dbReference>
<gene>
    <name evidence="3" type="ORF">GOMPHAMPRED_007718</name>
</gene>
<keyword evidence="1" id="KW-0472">Membrane</keyword>
<dbReference type="OrthoDB" id="2596908at2759"/>
<protein>
    <submittedName>
        <fullName evidence="3">Uncharacterized protein</fullName>
    </submittedName>
</protein>
<evidence type="ECO:0000313" key="3">
    <source>
        <dbReference type="EMBL" id="CAF9912646.1"/>
    </source>
</evidence>
<keyword evidence="1" id="KW-0812">Transmembrane</keyword>
<name>A0A8H3ETX2_9LECA</name>
<evidence type="ECO:0000256" key="2">
    <source>
        <dbReference type="SAM" id="SignalP"/>
    </source>
</evidence>
<keyword evidence="2" id="KW-0732">Signal</keyword>
<feature type="chain" id="PRO_5034031621" evidence="2">
    <location>
        <begin position="23"/>
        <end position="321"/>
    </location>
</feature>
<accession>A0A8H3ETX2</accession>
<feature type="signal peptide" evidence="2">
    <location>
        <begin position="1"/>
        <end position="22"/>
    </location>
</feature>
<dbReference type="Proteomes" id="UP000664169">
    <property type="component" value="Unassembled WGS sequence"/>
</dbReference>
<keyword evidence="4" id="KW-1185">Reference proteome</keyword>
<keyword evidence="1" id="KW-1133">Transmembrane helix</keyword>
<dbReference type="AlphaFoldDB" id="A0A8H3ETX2"/>
<sequence length="321" mass="33858">MRFSTAAAAIAALQLTSSLAAAKSLLSIPYGRRTAETDLSLSATAMIRRALSDPLSNDIIPSAAMINATDAACIQRLSSLNGVAGSPTGMSVCYDVSDLNPQTGEFNSQIYLWQVSAATGNWTNIDPTSLNVNIAYAGANLTESALMQRRSSHLITHRLQSRSTTTNTAVLIASESFSGRVLQNWSSTDETKQMLSLQPIVTVTATTASTPSQPLTDVLSPHEAAFVMGVFQAPAASAAAAALAFVPPFVLPGTTISPQIFPVGMIVTGIWMFFFVGVVGAGTLGRLQFRHAYRRKARLDAWQAGSGAATVPKAAVGYEKR</sequence>
<evidence type="ECO:0000256" key="1">
    <source>
        <dbReference type="SAM" id="Phobius"/>
    </source>
</evidence>
<organism evidence="3 4">
    <name type="scientific">Gomphillus americanus</name>
    <dbReference type="NCBI Taxonomy" id="1940652"/>
    <lineage>
        <taxon>Eukaryota</taxon>
        <taxon>Fungi</taxon>
        <taxon>Dikarya</taxon>
        <taxon>Ascomycota</taxon>
        <taxon>Pezizomycotina</taxon>
        <taxon>Lecanoromycetes</taxon>
        <taxon>OSLEUM clade</taxon>
        <taxon>Ostropomycetidae</taxon>
        <taxon>Ostropales</taxon>
        <taxon>Graphidaceae</taxon>
        <taxon>Gomphilloideae</taxon>
        <taxon>Gomphillus</taxon>
    </lineage>
</organism>